<dbReference type="PROSITE" id="PS00687">
    <property type="entry name" value="ALDEHYDE_DEHYDR_GLU"/>
    <property type="match status" value="1"/>
</dbReference>
<comment type="similarity">
    <text evidence="1 6">Belongs to the aldehyde dehydrogenase family.</text>
</comment>
<dbReference type="Gene3D" id="3.40.605.10">
    <property type="entry name" value="Aldehyde Dehydrogenase, Chain A, domain 1"/>
    <property type="match status" value="1"/>
</dbReference>
<feature type="domain" description="Aldehyde dehydrogenase" evidence="7">
    <location>
        <begin position="14"/>
        <end position="463"/>
    </location>
</feature>
<evidence type="ECO:0000313" key="8">
    <source>
        <dbReference type="EMBL" id="KPM40755.1"/>
    </source>
</evidence>
<keyword evidence="9" id="KW-1185">Reference proteome</keyword>
<dbReference type="Proteomes" id="UP000050424">
    <property type="component" value="Unassembled WGS sequence"/>
</dbReference>
<comment type="caution">
    <text evidence="8">The sequence shown here is derived from an EMBL/GenBank/DDBJ whole genome shotgun (WGS) entry which is preliminary data.</text>
</comment>
<organism evidence="8 9">
    <name type="scientific">Neonectria ditissima</name>
    <dbReference type="NCBI Taxonomy" id="78410"/>
    <lineage>
        <taxon>Eukaryota</taxon>
        <taxon>Fungi</taxon>
        <taxon>Dikarya</taxon>
        <taxon>Ascomycota</taxon>
        <taxon>Pezizomycotina</taxon>
        <taxon>Sordariomycetes</taxon>
        <taxon>Hypocreomycetidae</taxon>
        <taxon>Hypocreales</taxon>
        <taxon>Nectriaceae</taxon>
        <taxon>Neonectria</taxon>
    </lineage>
</organism>
<evidence type="ECO:0000256" key="2">
    <source>
        <dbReference type="ARBA" id="ARBA00023002"/>
    </source>
</evidence>
<dbReference type="InterPro" id="IPR016163">
    <property type="entry name" value="Ald_DH_C"/>
</dbReference>
<dbReference type="InterPro" id="IPR029510">
    <property type="entry name" value="Ald_DH_CS_GLU"/>
</dbReference>
<keyword evidence="2 6" id="KW-0560">Oxidoreductase</keyword>
<dbReference type="Pfam" id="PF00171">
    <property type="entry name" value="Aldedh"/>
    <property type="match status" value="1"/>
</dbReference>
<evidence type="ECO:0000256" key="3">
    <source>
        <dbReference type="ARBA" id="ARBA00024226"/>
    </source>
</evidence>
<dbReference type="InterPro" id="IPR016160">
    <property type="entry name" value="Ald_DH_CS_CYS"/>
</dbReference>
<dbReference type="CDD" id="cd07106">
    <property type="entry name" value="ALDH_AldA-AAD23400"/>
    <property type="match status" value="1"/>
</dbReference>
<reference evidence="8 9" key="1">
    <citation type="submission" date="2015-09" db="EMBL/GenBank/DDBJ databases">
        <title>Draft genome of a European isolate of the apple canker pathogen Neonectria ditissima.</title>
        <authorList>
            <person name="Gomez-Cortecero A."/>
            <person name="Harrison R.J."/>
            <person name="Armitage A.D."/>
        </authorList>
    </citation>
    <scope>NUCLEOTIDE SEQUENCE [LARGE SCALE GENOMIC DNA]</scope>
    <source>
        <strain evidence="8 9">R09/05</strain>
    </source>
</reference>
<accession>A0A0P7B3Z2</accession>
<gene>
    <name evidence="8" type="ORF">AK830_g5820</name>
</gene>
<dbReference type="PROSITE" id="PS00070">
    <property type="entry name" value="ALDEHYDE_DEHYDR_CYS"/>
    <property type="match status" value="1"/>
</dbReference>
<dbReference type="InterPro" id="IPR016161">
    <property type="entry name" value="Ald_DH/histidinol_DH"/>
</dbReference>
<evidence type="ECO:0000256" key="1">
    <source>
        <dbReference type="ARBA" id="ARBA00009986"/>
    </source>
</evidence>
<feature type="active site" evidence="5">
    <location>
        <position position="240"/>
    </location>
</feature>
<sequence length="468" mass="51720">MEFFNVVNSQKRRSDKVMTSVDPRTKERLWEAPVAGEADLNDAVVAARQAFKKWKLIQVEERQASLTKLADELDARRGQIHEILAKETGKSDLLTNIEIDDTLKFIRFNAAHSVPEEIQYEDETVKIISTHPPLGVVGAICPWNFPLVLAMAKVSAALVMGNCIILKPSPFTPYATLKVAELAIPFFPPGVFQVLNGDNQVGKLMTLHHGIDKITFTGSTATGKKVAENSMKTLKRMTLELGGNDASIVCPDVDVQAVAPKVAAGCLFHSGQMCVATKRVYVHKDIFVEFREAFVKAVKATQIDVSGKEPTMFSPIQNDMQYQIIKDLIADSKANGYTFACGGDQEQQQPGLFIRPSVIDRPPDDSMIITMEQFGPIIPLMEWSSESEVIDRVNNCDSGLGSCVWARDTATAERLARSLEAGLVWINSFEIPNPYGYFSGWKQSGVGGEWGKQGLLSYCHTQTLQIYK</sequence>
<evidence type="ECO:0000256" key="5">
    <source>
        <dbReference type="PROSITE-ProRule" id="PRU10007"/>
    </source>
</evidence>
<dbReference type="GO" id="GO:0004029">
    <property type="term" value="F:aldehyde dehydrogenase (NAD+) activity"/>
    <property type="evidence" value="ECO:0007669"/>
    <property type="project" value="UniProtKB-EC"/>
</dbReference>
<dbReference type="InterPro" id="IPR016162">
    <property type="entry name" value="Ald_DH_N"/>
</dbReference>
<dbReference type="InterPro" id="IPR044086">
    <property type="entry name" value="LUC3-like"/>
</dbReference>
<name>A0A0P7B3Z2_9HYPO</name>
<protein>
    <recommendedName>
        <fullName evidence="3">aldehyde dehydrogenase (NAD(+))</fullName>
        <ecNumber evidence="3">1.2.1.3</ecNumber>
    </recommendedName>
</protein>
<evidence type="ECO:0000313" key="9">
    <source>
        <dbReference type="Proteomes" id="UP000050424"/>
    </source>
</evidence>
<dbReference type="FunFam" id="3.40.605.10:FF:000007">
    <property type="entry name" value="NAD/NADP-dependent betaine aldehyde dehydrogenase"/>
    <property type="match status" value="1"/>
</dbReference>
<dbReference type="SUPFAM" id="SSF53720">
    <property type="entry name" value="ALDH-like"/>
    <property type="match status" value="1"/>
</dbReference>
<dbReference type="EMBL" id="LKCW01000077">
    <property type="protein sequence ID" value="KPM40755.1"/>
    <property type="molecule type" value="Genomic_DNA"/>
</dbReference>
<dbReference type="STRING" id="78410.A0A0P7B3Z2"/>
<dbReference type="Gene3D" id="3.40.309.10">
    <property type="entry name" value="Aldehyde Dehydrogenase, Chain A, domain 2"/>
    <property type="match status" value="1"/>
</dbReference>
<dbReference type="OrthoDB" id="310895at2759"/>
<dbReference type="PANTHER" id="PTHR11699">
    <property type="entry name" value="ALDEHYDE DEHYDROGENASE-RELATED"/>
    <property type="match status" value="1"/>
</dbReference>
<dbReference type="InterPro" id="IPR015590">
    <property type="entry name" value="Aldehyde_DH_dom"/>
</dbReference>
<evidence type="ECO:0000256" key="6">
    <source>
        <dbReference type="RuleBase" id="RU003345"/>
    </source>
</evidence>
<dbReference type="EC" id="1.2.1.3" evidence="3"/>
<proteinExistence type="inferred from homology"/>
<dbReference type="AlphaFoldDB" id="A0A0P7B3Z2"/>
<comment type="catalytic activity">
    <reaction evidence="4">
        <text>an aldehyde + NAD(+) + H2O = a carboxylate + NADH + 2 H(+)</text>
        <dbReference type="Rhea" id="RHEA:16185"/>
        <dbReference type="ChEBI" id="CHEBI:15377"/>
        <dbReference type="ChEBI" id="CHEBI:15378"/>
        <dbReference type="ChEBI" id="CHEBI:17478"/>
        <dbReference type="ChEBI" id="CHEBI:29067"/>
        <dbReference type="ChEBI" id="CHEBI:57540"/>
        <dbReference type="ChEBI" id="CHEBI:57945"/>
        <dbReference type="EC" id="1.2.1.3"/>
    </reaction>
</comment>
<evidence type="ECO:0000259" key="7">
    <source>
        <dbReference type="Pfam" id="PF00171"/>
    </source>
</evidence>
<evidence type="ECO:0000256" key="4">
    <source>
        <dbReference type="ARBA" id="ARBA00049194"/>
    </source>
</evidence>